<proteinExistence type="predicted"/>
<accession>A0A4R1M601</accession>
<dbReference type="RefSeq" id="WP_132283432.1">
    <property type="nucleotide sequence ID" value="NZ_SMGQ01000019.1"/>
</dbReference>
<reference evidence="1 2" key="1">
    <citation type="submission" date="2019-03" db="EMBL/GenBank/DDBJ databases">
        <title>Genomic Encyclopedia of Type Strains, Phase IV (KMG-IV): sequencing the most valuable type-strain genomes for metagenomic binning, comparative biology and taxonomic classification.</title>
        <authorList>
            <person name="Goeker M."/>
        </authorList>
    </citation>
    <scope>NUCLEOTIDE SEQUENCE [LARGE SCALE GENOMIC DNA]</scope>
    <source>
        <strain evidence="1 2">DSM 24176</strain>
    </source>
</reference>
<keyword evidence="2" id="KW-1185">Reference proteome</keyword>
<dbReference type="SUPFAM" id="SSF63829">
    <property type="entry name" value="Calcium-dependent phosphotriesterase"/>
    <property type="match status" value="1"/>
</dbReference>
<sequence>MDKNNKKNNRKRKIYLLSFFLITGVIFAITVKGNIDRNGFSTYETIMEFEHNNSQVIYDVYGNNSIVLVSRDGIRLIDTNGEVIWDYAYTMRRPRLKIEENYLAVADYAGQYIYLFDESGIVNKIYTNNKIIDFAVNEEGYISITEERNNRHFITLYTKDGEVIAASQTNFERNGYPLDVAISNDGTRLATSYYYTDGVESESRLTFYNFSNIGQNFIERILGSFRLEATIIPKVEFLNNNVVFFSDKGFLIYEMINNPEQKVKVEIEEEIRSVITLENTIGVILEKDTKVMEVYNLKGEKINSTSIEIDYNNIVASKNQIILHNDWAYKIYSPEGNLLFEETLDWAIQQILPISADEYVLVSINNTQIIKLQ</sequence>
<organism evidence="1 2">
    <name type="scientific">Natranaerovirga hydrolytica</name>
    <dbReference type="NCBI Taxonomy" id="680378"/>
    <lineage>
        <taxon>Bacteria</taxon>
        <taxon>Bacillati</taxon>
        <taxon>Bacillota</taxon>
        <taxon>Clostridia</taxon>
        <taxon>Lachnospirales</taxon>
        <taxon>Natranaerovirgaceae</taxon>
        <taxon>Natranaerovirga</taxon>
    </lineage>
</organism>
<dbReference type="OrthoDB" id="1779345at2"/>
<gene>
    <name evidence="1" type="ORF">EDC19_2776</name>
</gene>
<name>A0A4R1M601_9FIRM</name>
<evidence type="ECO:0000313" key="2">
    <source>
        <dbReference type="Proteomes" id="UP000294545"/>
    </source>
</evidence>
<dbReference type="Pfam" id="PF18975">
    <property type="entry name" value="DUF5711"/>
    <property type="match status" value="1"/>
</dbReference>
<dbReference type="Proteomes" id="UP000294545">
    <property type="component" value="Unassembled WGS sequence"/>
</dbReference>
<dbReference type="AlphaFoldDB" id="A0A4R1M601"/>
<dbReference type="EMBL" id="SMGQ01000019">
    <property type="protein sequence ID" value="TCK86722.1"/>
    <property type="molecule type" value="Genomic_DNA"/>
</dbReference>
<evidence type="ECO:0000313" key="1">
    <source>
        <dbReference type="EMBL" id="TCK86722.1"/>
    </source>
</evidence>
<dbReference type="InterPro" id="IPR043765">
    <property type="entry name" value="DUF5711"/>
</dbReference>
<comment type="caution">
    <text evidence="1">The sequence shown here is derived from an EMBL/GenBank/DDBJ whole genome shotgun (WGS) entry which is preliminary data.</text>
</comment>
<protein>
    <submittedName>
        <fullName evidence="1">Uncharacterized protein</fullName>
    </submittedName>
</protein>